<feature type="transmembrane region" description="Helical" evidence="11">
    <location>
        <begin position="193"/>
        <end position="215"/>
    </location>
</feature>
<keyword evidence="10 11" id="KW-0472">Membrane</keyword>
<dbReference type="eggNOG" id="COG4149">
    <property type="taxonomic scope" value="Bacteria"/>
</dbReference>
<dbReference type="InterPro" id="IPR035906">
    <property type="entry name" value="MetI-like_sf"/>
</dbReference>
<keyword evidence="7 12" id="KW-0997">Cell inner membrane</keyword>
<evidence type="ECO:0000256" key="6">
    <source>
        <dbReference type="ARBA" id="ARBA00022505"/>
    </source>
</evidence>
<dbReference type="PANTHER" id="PTHR30183">
    <property type="entry name" value="MOLYBDENUM TRANSPORT SYSTEM PERMEASE PROTEIN MODB"/>
    <property type="match status" value="1"/>
</dbReference>
<dbReference type="InterPro" id="IPR011867">
    <property type="entry name" value="ModB_ABC"/>
</dbReference>
<dbReference type="CDD" id="cd06261">
    <property type="entry name" value="TM_PBP2"/>
    <property type="match status" value="1"/>
</dbReference>
<evidence type="ECO:0000256" key="7">
    <source>
        <dbReference type="ARBA" id="ARBA00022519"/>
    </source>
</evidence>
<evidence type="ECO:0000256" key="8">
    <source>
        <dbReference type="ARBA" id="ARBA00022692"/>
    </source>
</evidence>
<evidence type="ECO:0000256" key="9">
    <source>
        <dbReference type="ARBA" id="ARBA00022989"/>
    </source>
</evidence>
<dbReference type="SUPFAM" id="SSF161098">
    <property type="entry name" value="MetI-like"/>
    <property type="match status" value="1"/>
</dbReference>
<comment type="caution">
    <text evidence="14">The sequence shown here is derived from an EMBL/GenBank/DDBJ whole genome shotgun (WGS) entry which is preliminary data.</text>
</comment>
<evidence type="ECO:0000256" key="5">
    <source>
        <dbReference type="ARBA" id="ARBA00022475"/>
    </source>
</evidence>
<dbReference type="Gene3D" id="1.10.3720.10">
    <property type="entry name" value="MetI-like"/>
    <property type="match status" value="1"/>
</dbReference>
<keyword evidence="5" id="KW-1003">Cell membrane</keyword>
<sequence length="220" mass="23756">MLQASDWQAISLTLQLALVTTVVLLVLATPLAWWLAFTEKRWRSWVQALVAMPLVLPPTVLGFYLLITLGPHGFIGQTLEALGGRHLAFTFTGIVIGSVIYSLPFAVQPLTEAFRQMGRRPLQIAASLGASKLDALRTIALPMCRGGFVVAATLVFAHTLGEFGVILMIGGSIPGETQVLSVLIYDHTEALNYTAAHTLSLGMIAVSLMVLAIVYGRRRS</sequence>
<keyword evidence="4 11" id="KW-0813">Transport</keyword>
<dbReference type="NCBIfam" id="TIGR02141">
    <property type="entry name" value="modB_ABC"/>
    <property type="match status" value="1"/>
</dbReference>
<organism evidence="14 15">
    <name type="scientific">Pseudidiomarina atlantica</name>
    <dbReference type="NCBI Taxonomy" id="1517416"/>
    <lineage>
        <taxon>Bacteria</taxon>
        <taxon>Pseudomonadati</taxon>
        <taxon>Pseudomonadota</taxon>
        <taxon>Gammaproteobacteria</taxon>
        <taxon>Alteromonadales</taxon>
        <taxon>Idiomarinaceae</taxon>
        <taxon>Pseudidiomarina</taxon>
    </lineage>
</organism>
<keyword evidence="15" id="KW-1185">Reference proteome</keyword>
<comment type="function">
    <text evidence="1 12">Part of the binding-protein-dependent transport system for molybdenum; probably responsible for the translocation of the substrate across the membrane.</text>
</comment>
<evidence type="ECO:0000256" key="10">
    <source>
        <dbReference type="ARBA" id="ARBA00023136"/>
    </source>
</evidence>
<evidence type="ECO:0000256" key="12">
    <source>
        <dbReference type="RuleBase" id="RU365097"/>
    </source>
</evidence>
<reference evidence="14 15" key="1">
    <citation type="submission" date="2014-06" db="EMBL/GenBank/DDBJ databases">
        <title>Draft genome sequence of Idiomarina sp. MCCC 1A10513.</title>
        <authorList>
            <person name="Du J."/>
            <person name="Lai Q."/>
            <person name="Shao Z."/>
        </authorList>
    </citation>
    <scope>NUCLEOTIDE SEQUENCE [LARGE SCALE GENOMIC DNA]</scope>
    <source>
        <strain evidence="14 15">MCCC 1A10513</strain>
    </source>
</reference>
<proteinExistence type="inferred from homology"/>
<evidence type="ECO:0000313" key="14">
    <source>
        <dbReference type="EMBL" id="KFZ29346.1"/>
    </source>
</evidence>
<evidence type="ECO:0000256" key="4">
    <source>
        <dbReference type="ARBA" id="ARBA00022448"/>
    </source>
</evidence>
<dbReference type="RefSeq" id="WP_034730374.1">
    <property type="nucleotide sequence ID" value="NZ_JPIN01000002.1"/>
</dbReference>
<dbReference type="PANTHER" id="PTHR30183:SF8">
    <property type="entry name" value="MOLYBDENUM TRANSPORT SYSTEM PERMEASE"/>
    <property type="match status" value="1"/>
</dbReference>
<comment type="similarity">
    <text evidence="3 12">Belongs to the binding-protein-dependent transport system permease family. CysTW subfamily.</text>
</comment>
<keyword evidence="9 11" id="KW-1133">Transmembrane helix</keyword>
<evidence type="ECO:0000256" key="3">
    <source>
        <dbReference type="ARBA" id="ARBA00007069"/>
    </source>
</evidence>
<dbReference type="Proteomes" id="UP000053718">
    <property type="component" value="Unassembled WGS sequence"/>
</dbReference>
<dbReference type="EMBL" id="JPIN01000002">
    <property type="protein sequence ID" value="KFZ29346.1"/>
    <property type="molecule type" value="Genomic_DNA"/>
</dbReference>
<evidence type="ECO:0000256" key="1">
    <source>
        <dbReference type="ARBA" id="ARBA00002949"/>
    </source>
</evidence>
<evidence type="ECO:0000313" key="15">
    <source>
        <dbReference type="Proteomes" id="UP000053718"/>
    </source>
</evidence>
<feature type="domain" description="ABC transmembrane type-1" evidence="13">
    <location>
        <begin position="10"/>
        <end position="214"/>
    </location>
</feature>
<dbReference type="GO" id="GO:0005886">
    <property type="term" value="C:plasma membrane"/>
    <property type="evidence" value="ECO:0007669"/>
    <property type="project" value="UniProtKB-SubCell"/>
</dbReference>
<evidence type="ECO:0000259" key="13">
    <source>
        <dbReference type="PROSITE" id="PS50928"/>
    </source>
</evidence>
<feature type="transmembrane region" description="Helical" evidence="11">
    <location>
        <begin position="87"/>
        <end position="107"/>
    </location>
</feature>
<dbReference type="InterPro" id="IPR000515">
    <property type="entry name" value="MetI-like"/>
</dbReference>
<dbReference type="GO" id="GO:0015098">
    <property type="term" value="F:molybdate ion transmembrane transporter activity"/>
    <property type="evidence" value="ECO:0007669"/>
    <property type="project" value="UniProtKB-UniRule"/>
</dbReference>
<feature type="transmembrane region" description="Helical" evidence="11">
    <location>
        <begin position="147"/>
        <end position="173"/>
    </location>
</feature>
<keyword evidence="8 11" id="KW-0812">Transmembrane</keyword>
<protein>
    <recommendedName>
        <fullName evidence="12">Molybdenum transport system permease</fullName>
    </recommendedName>
</protein>
<feature type="transmembrane region" description="Helical" evidence="11">
    <location>
        <begin position="12"/>
        <end position="36"/>
    </location>
</feature>
<dbReference type="Pfam" id="PF00528">
    <property type="entry name" value="BPD_transp_1"/>
    <property type="match status" value="1"/>
</dbReference>
<dbReference type="OrthoDB" id="9795403at2"/>
<name>A0A094J9X5_9GAMM</name>
<evidence type="ECO:0000256" key="11">
    <source>
        <dbReference type="RuleBase" id="RU363032"/>
    </source>
</evidence>
<feature type="transmembrane region" description="Helical" evidence="11">
    <location>
        <begin position="48"/>
        <end position="67"/>
    </location>
</feature>
<keyword evidence="6 12" id="KW-0500">Molybdenum</keyword>
<dbReference type="FunFam" id="1.10.3720.10:FF:000054">
    <property type="entry name" value="Molybdenum transport system permease"/>
    <property type="match status" value="1"/>
</dbReference>
<comment type="subcellular location">
    <subcellularLocation>
        <location evidence="2 12">Cell inner membrane</location>
        <topology evidence="2 12">Multi-pass membrane protein</topology>
    </subcellularLocation>
    <subcellularLocation>
        <location evidence="11">Cell membrane</location>
        <topology evidence="11">Multi-pass membrane protein</topology>
    </subcellularLocation>
</comment>
<evidence type="ECO:0000256" key="2">
    <source>
        <dbReference type="ARBA" id="ARBA00004429"/>
    </source>
</evidence>
<dbReference type="STRING" id="1517416.IDAT_03005"/>
<gene>
    <name evidence="14" type="ORF">IDAT_03005</name>
</gene>
<dbReference type="AlphaFoldDB" id="A0A094J9X5"/>
<accession>A0A094J9X5</accession>
<dbReference type="PROSITE" id="PS50928">
    <property type="entry name" value="ABC_TM1"/>
    <property type="match status" value="1"/>
</dbReference>